<feature type="transmembrane region" description="Helical" evidence="6">
    <location>
        <begin position="432"/>
        <end position="450"/>
    </location>
</feature>
<dbReference type="InterPro" id="IPR001902">
    <property type="entry name" value="SLC26A/SulP_fam"/>
</dbReference>
<feature type="region of interest" description="Disordered" evidence="5">
    <location>
        <begin position="759"/>
        <end position="806"/>
    </location>
</feature>
<dbReference type="AlphaFoldDB" id="A0A4U5NWH6"/>
<dbReference type="Pfam" id="PF00916">
    <property type="entry name" value="Sulfate_transp"/>
    <property type="match status" value="1"/>
</dbReference>
<dbReference type="SUPFAM" id="SSF81665">
    <property type="entry name" value="Calcium ATPase, transmembrane domain M"/>
    <property type="match status" value="1"/>
</dbReference>
<dbReference type="Gene3D" id="3.30.750.24">
    <property type="entry name" value="STAS domain"/>
    <property type="match status" value="1"/>
</dbReference>
<feature type="transmembrane region" description="Helical" evidence="6">
    <location>
        <begin position="392"/>
        <end position="412"/>
    </location>
</feature>
<reference evidence="8 9" key="1">
    <citation type="journal article" date="2015" name="Genome Biol.">
        <title>Comparative genomics of Steinernema reveals deeply conserved gene regulatory networks.</title>
        <authorList>
            <person name="Dillman A.R."/>
            <person name="Macchietto M."/>
            <person name="Porter C.F."/>
            <person name="Rogers A."/>
            <person name="Williams B."/>
            <person name="Antoshechkin I."/>
            <person name="Lee M.M."/>
            <person name="Goodwin Z."/>
            <person name="Lu X."/>
            <person name="Lewis E.E."/>
            <person name="Goodrich-Blair H."/>
            <person name="Stock S.P."/>
            <person name="Adams B.J."/>
            <person name="Sternberg P.W."/>
            <person name="Mortazavi A."/>
        </authorList>
    </citation>
    <scope>NUCLEOTIDE SEQUENCE [LARGE SCALE GENOMIC DNA]</scope>
    <source>
        <strain evidence="8 9">ALL</strain>
    </source>
</reference>
<dbReference type="Pfam" id="PF01740">
    <property type="entry name" value="STAS"/>
    <property type="match status" value="1"/>
</dbReference>
<dbReference type="PROSITE" id="PS50801">
    <property type="entry name" value="STAS"/>
    <property type="match status" value="1"/>
</dbReference>
<evidence type="ECO:0000259" key="7">
    <source>
        <dbReference type="PROSITE" id="PS50801"/>
    </source>
</evidence>
<feature type="transmembrane region" description="Helical" evidence="6">
    <location>
        <begin position="343"/>
        <end position="364"/>
    </location>
</feature>
<proteinExistence type="predicted"/>
<dbReference type="GO" id="GO:0016020">
    <property type="term" value="C:membrane"/>
    <property type="evidence" value="ECO:0007669"/>
    <property type="project" value="UniProtKB-SubCell"/>
</dbReference>
<accession>A0A4U5NWH6</accession>
<dbReference type="SUPFAM" id="SSF52091">
    <property type="entry name" value="SpoIIaa-like"/>
    <property type="match status" value="1"/>
</dbReference>
<dbReference type="InterPro" id="IPR002645">
    <property type="entry name" value="STAS_dom"/>
</dbReference>
<evidence type="ECO:0000313" key="8">
    <source>
        <dbReference type="EMBL" id="TKR87611.1"/>
    </source>
</evidence>
<sequence length="806" mass="90365">MNQLSSNGAVATADPKRSQEMRVGDQAVGHPLSENPGGEELKRRYPETDKHFINQDEFDELFNFLPQPKIEEKGKKLRRKLFHPCTSFSNFQRFICSFFPILTWLKNYEWGSDLLGDMMAGITVGIVQVPQGIAYAILTGVDPVYGLYSSFFGVSFYMLFGTSHHVSIGSFAIISLMTGVSSDAILESIHTEHVGQEIKYLDKMHRMGDANTQLNFKNLTELVPQAVMADKLGVVATITFCVGLVHLIMALLRVEFLASYLSDQIVAGFSTGAAVQIVVVQLDKLFQVNMERFDGPGRVIRQLIDVCSNIADTNRAAAIISLCSFIFLYIGKDKLNPIIKKKIPVPLPFELILVIITTSVSYFANMKDNYGLRVVNNVPVGLPTAFLPRFHLIRYVFWDSIEIAFVIVAIHLSMCKIFNRKHGYKTDNNQELYALGFVATLSSLFNTYPVSSALGRSILNEECGARTQLAAAFTALLLLVVILFVGPLLASLPMCVLAAIIIYSMKSIFYSLTEVKKLWRIAKIDCSIWIVSFLATTFFNVMEGLAISVVYALLTTVFRIQWPRWRILSRLTGTEDYRDIGRYSRVSNIESIRVFRFDAPLLFTNVEHFRHSVEKATVDCPLPSLATLDNLLTTEYSEEKLEPKSPRRDTKQLLLNGANISDFEINCTAKPKTVEHLVIDCSGFTFVDYTSIQALQEVFLQMVTNGTRIYFAGAKAPVRDMFESCGLYKAIPRDNFYPTIYDAVEAAIARKKRRAERKKKAAAAYENSFTPPEHKKKNKNSVEDSKAGNAHVRIVIDGDQSSSSSD</sequence>
<protein>
    <recommendedName>
        <fullName evidence="7">STAS domain-containing protein</fullName>
    </recommendedName>
</protein>
<dbReference type="STRING" id="34508.A0A4U5NWH6"/>
<dbReference type="NCBIfam" id="TIGR00815">
    <property type="entry name" value="sulP"/>
    <property type="match status" value="1"/>
</dbReference>
<feature type="domain" description="STAS" evidence="7">
    <location>
        <begin position="582"/>
        <end position="747"/>
    </location>
</feature>
<dbReference type="InterPro" id="IPR036513">
    <property type="entry name" value="STAS_dom_sf"/>
</dbReference>
<keyword evidence="3 6" id="KW-1133">Transmembrane helix</keyword>
<evidence type="ECO:0000313" key="9">
    <source>
        <dbReference type="Proteomes" id="UP000298663"/>
    </source>
</evidence>
<gene>
    <name evidence="8" type="ORF">L596_011983</name>
</gene>
<dbReference type="OrthoDB" id="288203at2759"/>
<evidence type="ECO:0000256" key="5">
    <source>
        <dbReference type="SAM" id="MobiDB-lite"/>
    </source>
</evidence>
<evidence type="ECO:0000256" key="4">
    <source>
        <dbReference type="ARBA" id="ARBA00023136"/>
    </source>
</evidence>
<dbReference type="InterPro" id="IPR011547">
    <property type="entry name" value="SLC26A/SulP_dom"/>
</dbReference>
<organism evidence="8 9">
    <name type="scientific">Steinernema carpocapsae</name>
    <name type="common">Entomopathogenic nematode</name>
    <dbReference type="NCBI Taxonomy" id="34508"/>
    <lineage>
        <taxon>Eukaryota</taxon>
        <taxon>Metazoa</taxon>
        <taxon>Ecdysozoa</taxon>
        <taxon>Nematoda</taxon>
        <taxon>Chromadorea</taxon>
        <taxon>Rhabditida</taxon>
        <taxon>Tylenchina</taxon>
        <taxon>Panagrolaimomorpha</taxon>
        <taxon>Strongyloidoidea</taxon>
        <taxon>Steinernematidae</taxon>
        <taxon>Steinernema</taxon>
    </lineage>
</organism>
<name>A0A4U5NWH6_STECR</name>
<feature type="region of interest" description="Disordered" evidence="5">
    <location>
        <begin position="1"/>
        <end position="42"/>
    </location>
</feature>
<keyword evidence="2 6" id="KW-0812">Transmembrane</keyword>
<feature type="transmembrane region" description="Helical" evidence="6">
    <location>
        <begin position="521"/>
        <end position="539"/>
    </location>
</feature>
<dbReference type="EMBL" id="AZBU02000003">
    <property type="protein sequence ID" value="TKR87611.1"/>
    <property type="molecule type" value="Genomic_DNA"/>
</dbReference>
<feature type="transmembrane region" description="Helical" evidence="6">
    <location>
        <begin position="232"/>
        <end position="252"/>
    </location>
</feature>
<dbReference type="Proteomes" id="UP000298663">
    <property type="component" value="Unassembled WGS sequence"/>
</dbReference>
<comment type="subcellular location">
    <subcellularLocation>
        <location evidence="1">Membrane</location>
        <topology evidence="1">Multi-pass membrane protein</topology>
    </subcellularLocation>
</comment>
<feature type="compositionally biased region" description="Basic and acidic residues" evidence="5">
    <location>
        <begin position="14"/>
        <end position="23"/>
    </location>
</feature>
<dbReference type="GO" id="GO:0055085">
    <property type="term" value="P:transmembrane transport"/>
    <property type="evidence" value="ECO:0007669"/>
    <property type="project" value="InterPro"/>
</dbReference>
<keyword evidence="9" id="KW-1185">Reference proteome</keyword>
<keyword evidence="4 6" id="KW-0472">Membrane</keyword>
<dbReference type="InterPro" id="IPR023298">
    <property type="entry name" value="ATPase_P-typ_TM_dom_sf"/>
</dbReference>
<evidence type="ECO:0000256" key="6">
    <source>
        <dbReference type="SAM" id="Phobius"/>
    </source>
</evidence>
<dbReference type="CDD" id="cd07042">
    <property type="entry name" value="STAS_SulP_like_sulfate_transporter"/>
    <property type="match status" value="1"/>
</dbReference>
<reference evidence="8 9" key="2">
    <citation type="journal article" date="2019" name="G3 (Bethesda)">
        <title>Hybrid Assembly of the Genome of the Entomopathogenic Nematode Steinernema carpocapsae Identifies the X-Chromosome.</title>
        <authorList>
            <person name="Serra L."/>
            <person name="Macchietto M."/>
            <person name="Macias-Munoz A."/>
            <person name="McGill C.J."/>
            <person name="Rodriguez I.M."/>
            <person name="Rodriguez B."/>
            <person name="Murad R."/>
            <person name="Mortazavi A."/>
        </authorList>
    </citation>
    <scope>NUCLEOTIDE SEQUENCE [LARGE SCALE GENOMIC DNA]</scope>
    <source>
        <strain evidence="8 9">ALL</strain>
    </source>
</reference>
<evidence type="ECO:0000256" key="1">
    <source>
        <dbReference type="ARBA" id="ARBA00004141"/>
    </source>
</evidence>
<feature type="transmembrane region" description="Helical" evidence="6">
    <location>
        <begin position="313"/>
        <end position="331"/>
    </location>
</feature>
<evidence type="ECO:0000256" key="2">
    <source>
        <dbReference type="ARBA" id="ARBA00022692"/>
    </source>
</evidence>
<evidence type="ECO:0000256" key="3">
    <source>
        <dbReference type="ARBA" id="ARBA00022989"/>
    </source>
</evidence>
<feature type="transmembrane region" description="Helical" evidence="6">
    <location>
        <begin position="470"/>
        <end position="500"/>
    </location>
</feature>
<comment type="caution">
    <text evidence="8">The sequence shown here is derived from an EMBL/GenBank/DDBJ whole genome shotgun (WGS) entry which is preliminary data.</text>
</comment>
<dbReference type="PANTHER" id="PTHR11814">
    <property type="entry name" value="SULFATE TRANSPORTER"/>
    <property type="match status" value="1"/>
</dbReference>